<evidence type="ECO:0000256" key="7">
    <source>
        <dbReference type="SAM" id="MobiDB-lite"/>
    </source>
</evidence>
<dbReference type="SUPFAM" id="SSF52242">
    <property type="entry name" value="Cobalamin (vitamin B12)-binding domain"/>
    <property type="match status" value="1"/>
</dbReference>
<dbReference type="InterPro" id="IPR007197">
    <property type="entry name" value="rSAM"/>
</dbReference>
<protein>
    <submittedName>
        <fullName evidence="10">Radical SAM superfamily enzyme YgiQ (UPF0313 family)</fullName>
    </submittedName>
</protein>
<feature type="domain" description="Radical SAM core" evidence="9">
    <location>
        <begin position="159"/>
        <end position="393"/>
    </location>
</feature>
<dbReference type="Gene3D" id="3.40.50.280">
    <property type="entry name" value="Cobalamin-binding domain"/>
    <property type="match status" value="1"/>
</dbReference>
<dbReference type="Pfam" id="PF02310">
    <property type="entry name" value="B12-binding"/>
    <property type="match status" value="1"/>
</dbReference>
<dbReference type="InterPro" id="IPR051198">
    <property type="entry name" value="BchE-like"/>
</dbReference>
<comment type="caution">
    <text evidence="10">The sequence shown here is derived from an EMBL/GenBank/DDBJ whole genome shotgun (WGS) entry which is preliminary data.</text>
</comment>
<dbReference type="GO" id="GO:0031419">
    <property type="term" value="F:cobalamin binding"/>
    <property type="evidence" value="ECO:0007669"/>
    <property type="project" value="InterPro"/>
</dbReference>
<organism evidence="10 11">
    <name type="scientific">Quisquiliibacterium transsilvanicum</name>
    <dbReference type="NCBI Taxonomy" id="1549638"/>
    <lineage>
        <taxon>Bacteria</taxon>
        <taxon>Pseudomonadati</taxon>
        <taxon>Pseudomonadota</taxon>
        <taxon>Betaproteobacteria</taxon>
        <taxon>Burkholderiales</taxon>
        <taxon>Burkholderiaceae</taxon>
        <taxon>Quisquiliibacterium</taxon>
    </lineage>
</organism>
<dbReference type="Pfam" id="PF04055">
    <property type="entry name" value="Radical_SAM"/>
    <property type="match status" value="1"/>
</dbReference>
<dbReference type="InterPro" id="IPR058240">
    <property type="entry name" value="rSAM_sf"/>
</dbReference>
<evidence type="ECO:0000259" key="8">
    <source>
        <dbReference type="PROSITE" id="PS51332"/>
    </source>
</evidence>
<evidence type="ECO:0000313" key="10">
    <source>
        <dbReference type="EMBL" id="MBB5272408.1"/>
    </source>
</evidence>
<reference evidence="10 11" key="1">
    <citation type="submission" date="2020-08" db="EMBL/GenBank/DDBJ databases">
        <title>Genomic Encyclopedia of Type Strains, Phase IV (KMG-IV): sequencing the most valuable type-strain genomes for metagenomic binning, comparative biology and taxonomic classification.</title>
        <authorList>
            <person name="Goeker M."/>
        </authorList>
    </citation>
    <scope>NUCLEOTIDE SEQUENCE [LARGE SCALE GENOMIC DNA]</scope>
    <source>
        <strain evidence="10 11">DSM 29781</strain>
    </source>
</reference>
<keyword evidence="11" id="KW-1185">Reference proteome</keyword>
<feature type="domain" description="B12-binding" evidence="8">
    <location>
        <begin position="2"/>
        <end position="134"/>
    </location>
</feature>
<keyword evidence="3" id="KW-0949">S-adenosyl-L-methionine</keyword>
<dbReference type="SUPFAM" id="SSF102114">
    <property type="entry name" value="Radical SAM enzymes"/>
    <property type="match status" value="1"/>
</dbReference>
<dbReference type="GO" id="GO:0051536">
    <property type="term" value="F:iron-sulfur cluster binding"/>
    <property type="evidence" value="ECO:0007669"/>
    <property type="project" value="UniProtKB-KW"/>
</dbReference>
<dbReference type="SMART" id="SM00729">
    <property type="entry name" value="Elp3"/>
    <property type="match status" value="1"/>
</dbReference>
<evidence type="ECO:0000256" key="6">
    <source>
        <dbReference type="ARBA" id="ARBA00023014"/>
    </source>
</evidence>
<dbReference type="AlphaFoldDB" id="A0A7W8HJK1"/>
<dbReference type="Pfam" id="PF13311">
    <property type="entry name" value="DUF4080"/>
    <property type="match status" value="1"/>
</dbReference>
<evidence type="ECO:0000256" key="2">
    <source>
        <dbReference type="ARBA" id="ARBA00022490"/>
    </source>
</evidence>
<keyword evidence="6" id="KW-0411">Iron-sulfur</keyword>
<dbReference type="PROSITE" id="PS51918">
    <property type="entry name" value="RADICAL_SAM"/>
    <property type="match status" value="1"/>
</dbReference>
<keyword evidence="5" id="KW-0408">Iron</keyword>
<comment type="cofactor">
    <cofactor evidence="1">
        <name>[4Fe-4S] cluster</name>
        <dbReference type="ChEBI" id="CHEBI:49883"/>
    </cofactor>
</comment>
<proteinExistence type="predicted"/>
<accession>A0A7W8HJK1</accession>
<dbReference type="InterPro" id="IPR006158">
    <property type="entry name" value="Cobalamin-bd"/>
</dbReference>
<dbReference type="GO" id="GO:0003824">
    <property type="term" value="F:catalytic activity"/>
    <property type="evidence" value="ECO:0007669"/>
    <property type="project" value="InterPro"/>
</dbReference>
<evidence type="ECO:0000256" key="5">
    <source>
        <dbReference type="ARBA" id="ARBA00023004"/>
    </source>
</evidence>
<dbReference type="GO" id="GO:0005829">
    <property type="term" value="C:cytosol"/>
    <property type="evidence" value="ECO:0007669"/>
    <property type="project" value="TreeGrafter"/>
</dbReference>
<dbReference type="PANTHER" id="PTHR43409:SF16">
    <property type="entry name" value="SLR0320 PROTEIN"/>
    <property type="match status" value="1"/>
</dbReference>
<keyword evidence="2" id="KW-0963">Cytoplasm</keyword>
<dbReference type="Gene3D" id="3.80.30.20">
    <property type="entry name" value="tm_1862 like domain"/>
    <property type="match status" value="1"/>
</dbReference>
<dbReference type="InterPro" id="IPR036724">
    <property type="entry name" value="Cobalamin-bd_sf"/>
</dbReference>
<evidence type="ECO:0000256" key="1">
    <source>
        <dbReference type="ARBA" id="ARBA00001966"/>
    </source>
</evidence>
<dbReference type="InterPro" id="IPR025288">
    <property type="entry name" value="DUF4080"/>
</dbReference>
<evidence type="ECO:0000256" key="3">
    <source>
        <dbReference type="ARBA" id="ARBA00022691"/>
    </source>
</evidence>
<dbReference type="InterPro" id="IPR023404">
    <property type="entry name" value="rSAM_horseshoe"/>
</dbReference>
<evidence type="ECO:0000259" key="9">
    <source>
        <dbReference type="PROSITE" id="PS51918"/>
    </source>
</evidence>
<feature type="compositionally biased region" description="Low complexity" evidence="7">
    <location>
        <begin position="492"/>
        <end position="513"/>
    </location>
</feature>
<dbReference type="GO" id="GO:0046872">
    <property type="term" value="F:metal ion binding"/>
    <property type="evidence" value="ECO:0007669"/>
    <property type="project" value="UniProtKB-KW"/>
</dbReference>
<dbReference type="SFLD" id="SFLDS00029">
    <property type="entry name" value="Radical_SAM"/>
    <property type="match status" value="1"/>
</dbReference>
<dbReference type="Proteomes" id="UP000532440">
    <property type="component" value="Unassembled WGS sequence"/>
</dbReference>
<gene>
    <name evidence="10" type="ORF">HNQ70_002422</name>
</gene>
<dbReference type="RefSeq" id="WP_183967798.1">
    <property type="nucleotide sequence ID" value="NZ_BAABEW010000025.1"/>
</dbReference>
<keyword evidence="4" id="KW-0479">Metal-binding</keyword>
<evidence type="ECO:0000313" key="11">
    <source>
        <dbReference type="Proteomes" id="UP000532440"/>
    </source>
</evidence>
<dbReference type="PANTHER" id="PTHR43409">
    <property type="entry name" value="ANAEROBIC MAGNESIUM-PROTOPORPHYRIN IX MONOMETHYL ESTER CYCLASE-RELATED"/>
    <property type="match status" value="1"/>
</dbReference>
<dbReference type="PROSITE" id="PS51332">
    <property type="entry name" value="B12_BINDING"/>
    <property type="match status" value="1"/>
</dbReference>
<dbReference type="SFLD" id="SFLDG01082">
    <property type="entry name" value="B12-binding_domain_containing"/>
    <property type="match status" value="1"/>
</dbReference>
<name>A0A7W8HJK1_9BURK</name>
<sequence>MSDILLVTINARYQHASLGLRCLHANLGGLAQRASILEFVSGARTEDMLERVLERGPRIVGIGVYIWNVVESTRLVAQLRAVAPGVTVILGGPEVSHEHEGQRICALADHVVTGPGEHAFRQLCEEVLAGQPPAARVISGGAPAPASLALPYPLYGDEDLRHRFLYVEASRGCPFRCEFCLSALDRTAEPFPLDAILDALRDLHARGARRFKFVDRTFNLKVSTSLAILEFFLERLEERPDDPVFAHFELVPDHLPERLREAIRRFPPGTLQLEIGIQTWNPAVQALISRRQDDAKAAANLEWLACNTHAHTHVDLIAGLPGEDLDSFGAGFDRLVALAPHEIQVGILKRLRGAPIARHTEAFGLVFSPEPPYNVLATDRIAFADMQRIARFARYWDLVGNSGRFPRTLPLLLGDAPFRRFMALADWLYARTDATSRLSAERQFELVREWLLDQAGTGAVVDEALLADYAGSGARGRPSFLARAAAGAGRNAAATGTGTGTAAAAPGATAATPKRQARHLA</sequence>
<dbReference type="InterPro" id="IPR006638">
    <property type="entry name" value="Elp3/MiaA/NifB-like_rSAM"/>
</dbReference>
<dbReference type="CDD" id="cd01335">
    <property type="entry name" value="Radical_SAM"/>
    <property type="match status" value="1"/>
</dbReference>
<feature type="region of interest" description="Disordered" evidence="7">
    <location>
        <begin position="492"/>
        <end position="521"/>
    </location>
</feature>
<evidence type="ECO:0000256" key="4">
    <source>
        <dbReference type="ARBA" id="ARBA00022723"/>
    </source>
</evidence>
<dbReference type="EMBL" id="JACHGB010000004">
    <property type="protein sequence ID" value="MBB5272408.1"/>
    <property type="molecule type" value="Genomic_DNA"/>
</dbReference>